<organism evidence="1 2">
    <name type="scientific">Wickerhamomyces pijperi</name>
    <name type="common">Yeast</name>
    <name type="synonym">Pichia pijperi</name>
    <dbReference type="NCBI Taxonomy" id="599730"/>
    <lineage>
        <taxon>Eukaryota</taxon>
        <taxon>Fungi</taxon>
        <taxon>Dikarya</taxon>
        <taxon>Ascomycota</taxon>
        <taxon>Saccharomycotina</taxon>
        <taxon>Saccharomycetes</taxon>
        <taxon>Phaffomycetales</taxon>
        <taxon>Wickerhamomycetaceae</taxon>
        <taxon>Wickerhamomyces</taxon>
    </lineage>
</organism>
<accession>A0A9P8QC28</accession>
<name>A0A9P8QC28_WICPI</name>
<evidence type="ECO:0008006" key="3">
    <source>
        <dbReference type="Google" id="ProtNLM"/>
    </source>
</evidence>
<evidence type="ECO:0000313" key="2">
    <source>
        <dbReference type="Proteomes" id="UP000774326"/>
    </source>
</evidence>
<dbReference type="SUPFAM" id="SSF56808">
    <property type="entry name" value="Ribosomal protein L1"/>
    <property type="match status" value="1"/>
</dbReference>
<comment type="caution">
    <text evidence="1">The sequence shown here is derived from an EMBL/GenBank/DDBJ whole genome shotgun (WGS) entry which is preliminary data.</text>
</comment>
<dbReference type="Proteomes" id="UP000774326">
    <property type="component" value="Unassembled WGS sequence"/>
</dbReference>
<gene>
    <name evidence="1" type="ORF">WICPIJ_002306</name>
</gene>
<proteinExistence type="predicted"/>
<dbReference type="InterPro" id="IPR028364">
    <property type="entry name" value="Ribosomal_uL1/biogenesis"/>
</dbReference>
<evidence type="ECO:0000313" key="1">
    <source>
        <dbReference type="EMBL" id="KAH3686714.1"/>
    </source>
</evidence>
<dbReference type="Pfam" id="PF00687">
    <property type="entry name" value="Ribosomal_L1"/>
    <property type="match status" value="1"/>
</dbReference>
<reference evidence="1" key="2">
    <citation type="submission" date="2021-01" db="EMBL/GenBank/DDBJ databases">
        <authorList>
            <person name="Schikora-Tamarit M.A."/>
        </authorList>
    </citation>
    <scope>NUCLEOTIDE SEQUENCE</scope>
    <source>
        <strain evidence="1">CBS2887</strain>
    </source>
</reference>
<dbReference type="InterPro" id="IPR023674">
    <property type="entry name" value="Ribosomal_uL1-like"/>
</dbReference>
<protein>
    <recommendedName>
        <fullName evidence="3">Ribosomal protein L1</fullName>
    </recommendedName>
</protein>
<dbReference type="OrthoDB" id="10251727at2759"/>
<keyword evidence="2" id="KW-1185">Reference proteome</keyword>
<dbReference type="EMBL" id="JAEUBG010001243">
    <property type="protein sequence ID" value="KAH3686714.1"/>
    <property type="molecule type" value="Genomic_DNA"/>
</dbReference>
<sequence>MSSTSTSPINFPLGPAVERTAVQSLRSLIAHLKTTSSNQTHEPIQLILNSQTSLISKKDYIPRIIPVPNRLGRVSETRILLITKDPAGVYKDSLTKAGSPTEDLIKEILPLKKLRKISQSKKSMIQLFQGYDLLLCDVRVQHLLPDILGEMFYAKNKKLPFAVEMFKRTEVEIKAKMKVKGMGKSMGVKKAPVEERCEAEYVLKQIKSIVKNTSYLPNTDSTISVKIGYSDMKTIELMANMAAVIDFLRNEKFQKSNGGVYNKKNQLVSVFVKSAESAALPVYKNPKFKESLE</sequence>
<dbReference type="AlphaFoldDB" id="A0A9P8QC28"/>
<reference evidence="1" key="1">
    <citation type="journal article" date="2021" name="Open Biol.">
        <title>Shared evolutionary footprints suggest mitochondrial oxidative damage underlies multiple complex I losses in fungi.</title>
        <authorList>
            <person name="Schikora-Tamarit M.A."/>
            <person name="Marcet-Houben M."/>
            <person name="Nosek J."/>
            <person name="Gabaldon T."/>
        </authorList>
    </citation>
    <scope>NUCLEOTIDE SEQUENCE</scope>
    <source>
        <strain evidence="1">CBS2887</strain>
    </source>
</reference>